<dbReference type="InterPro" id="IPR016176">
    <property type="entry name" value="Cbl-dep_enz_cat"/>
</dbReference>
<feature type="binding site" evidence="9">
    <location>
        <position position="1114"/>
    </location>
    <ligand>
        <name>GTP</name>
        <dbReference type="ChEBI" id="CHEBI:37565"/>
    </ligand>
</feature>
<organism evidence="11 12">
    <name type="scientific">Chryseobacterium pyrolae</name>
    <dbReference type="NCBI Taxonomy" id="2987481"/>
    <lineage>
        <taxon>Bacteria</taxon>
        <taxon>Pseudomonadati</taxon>
        <taxon>Bacteroidota</taxon>
        <taxon>Flavobacteriia</taxon>
        <taxon>Flavobacteriales</taxon>
        <taxon>Weeksellaceae</taxon>
        <taxon>Chryseobacterium group</taxon>
        <taxon>Chryseobacterium</taxon>
    </lineage>
</organism>
<keyword evidence="9" id="KW-0479">Metal-binding</keyword>
<feature type="binding site" evidence="9">
    <location>
        <position position="297"/>
    </location>
    <ligand>
        <name>Mg(2+)</name>
        <dbReference type="ChEBI" id="CHEBI:18420"/>
        <label>2</label>
    </ligand>
</feature>
<comment type="catalytic activity">
    <reaction evidence="9">
        <text>GTP + H2O = GDP + phosphate + H(+)</text>
        <dbReference type="Rhea" id="RHEA:19669"/>
        <dbReference type="ChEBI" id="CHEBI:15377"/>
        <dbReference type="ChEBI" id="CHEBI:15378"/>
        <dbReference type="ChEBI" id="CHEBI:37565"/>
        <dbReference type="ChEBI" id="CHEBI:43474"/>
        <dbReference type="ChEBI" id="CHEBI:58189"/>
    </reaction>
</comment>
<evidence type="ECO:0000313" key="11">
    <source>
        <dbReference type="EMBL" id="MCT2407284.1"/>
    </source>
</evidence>
<dbReference type="InterPro" id="IPR027417">
    <property type="entry name" value="P-loop_NTPase"/>
</dbReference>
<dbReference type="Gene3D" id="3.20.20.240">
    <property type="entry name" value="Methylmalonyl-CoA mutase"/>
    <property type="match status" value="1"/>
</dbReference>
<name>A0ABT2IF82_9FLAO</name>
<protein>
    <recommendedName>
        <fullName evidence="9">Fused isobutyryl-CoA mutase</fullName>
    </recommendedName>
    <domain>
        <recommendedName>
            <fullName evidence="9">Isobutyryl-CoA mutase</fullName>
            <shortName evidence="9">ICM</shortName>
            <ecNumber evidence="9">5.4.99.13</ecNumber>
        </recommendedName>
    </domain>
    <domain>
        <recommendedName>
            <fullName evidence="9">P-loop GTPase</fullName>
            <ecNumber evidence="9">3.6.5.-</ecNumber>
        </recommendedName>
        <alternativeName>
            <fullName evidence="9">G-protein chaperone</fullName>
        </alternativeName>
    </domain>
</protein>
<proteinExistence type="inferred from homology"/>
<comment type="cofactor">
    <cofactor evidence="9">
        <name>Mg(2+)</name>
        <dbReference type="ChEBI" id="CHEBI:18420"/>
    </cofactor>
</comment>
<dbReference type="Pfam" id="PF03308">
    <property type="entry name" value="MeaB"/>
    <property type="match status" value="1"/>
</dbReference>
<dbReference type="EMBL" id="JANZQH010000003">
    <property type="protein sequence ID" value="MCT2407284.1"/>
    <property type="molecule type" value="Genomic_DNA"/>
</dbReference>
<keyword evidence="9" id="KW-0460">Magnesium</keyword>
<evidence type="ECO:0000256" key="9">
    <source>
        <dbReference type="HAMAP-Rule" id="MF_02050"/>
    </source>
</evidence>
<evidence type="ECO:0000256" key="2">
    <source>
        <dbReference type="ARBA" id="ARBA00022628"/>
    </source>
</evidence>
<dbReference type="InterPro" id="IPR006099">
    <property type="entry name" value="MeMalonylCoA_mutase_a/b_cat"/>
</dbReference>
<feature type="binding site" evidence="9">
    <location>
        <begin position="343"/>
        <end position="346"/>
    </location>
    <ligand>
        <name>GTP</name>
        <dbReference type="ChEBI" id="CHEBI:37565"/>
    </ligand>
</feature>
<dbReference type="SUPFAM" id="SSF52540">
    <property type="entry name" value="P-loop containing nucleoside triphosphate hydrolases"/>
    <property type="match status" value="1"/>
</dbReference>
<feature type="binding site" evidence="9">
    <location>
        <position position="565"/>
    </location>
    <ligand>
        <name>substrate</name>
    </ligand>
</feature>
<dbReference type="PANTHER" id="PTHR43087">
    <property type="entry name" value="LYSINE/ARGININE/ORNITHINE TRANSPORT SYSTEM KINASE"/>
    <property type="match status" value="1"/>
</dbReference>
<dbReference type="SUPFAM" id="SSF51703">
    <property type="entry name" value="Cobalamin (vitamin B12)-dependent enzymes"/>
    <property type="match status" value="1"/>
</dbReference>
<dbReference type="EC" id="5.4.99.13" evidence="9"/>
<keyword evidence="9" id="KW-0511">Multifunctional enzyme</keyword>
<dbReference type="HAMAP" id="MF_02050">
    <property type="entry name" value="IcmF"/>
    <property type="match status" value="1"/>
</dbReference>
<reference evidence="11" key="1">
    <citation type="submission" date="2022-08" db="EMBL/GenBank/DDBJ databases">
        <title>Chryseobacterium antibioticum,isolated from the rhizosphere soil of Pyrola in Tibet.</title>
        <authorList>
            <person name="Kan Y."/>
        </authorList>
    </citation>
    <scope>NUCLEOTIDE SEQUENCE</scope>
    <source>
        <strain evidence="11">Pc2-12</strain>
    </source>
</reference>
<keyword evidence="2 9" id="KW-0846">Cobalamin</keyword>
<dbReference type="Proteomes" id="UP001142057">
    <property type="component" value="Unassembled WGS sequence"/>
</dbReference>
<keyword evidence="8 9" id="KW-0170">Cobalt</keyword>
<feature type="binding site" evidence="9">
    <location>
        <position position="210"/>
    </location>
    <ligand>
        <name>Mg(2+)</name>
        <dbReference type="ChEBI" id="CHEBI:18420"/>
        <label>1</label>
        <note>catalytic</note>
    </ligand>
</feature>
<gene>
    <name evidence="9" type="primary">icmF</name>
    <name evidence="11" type="ORF">NZD88_06985</name>
</gene>
<feature type="binding site" evidence="9">
    <location>
        <position position="843"/>
    </location>
    <ligand>
        <name>substrate</name>
    </ligand>
</feature>
<feature type="binding site" evidence="9">
    <location>
        <position position="234"/>
    </location>
    <ligand>
        <name>Mg(2+)</name>
        <dbReference type="ChEBI" id="CHEBI:18420"/>
        <label>2</label>
    </ligand>
</feature>
<dbReference type="InterPro" id="IPR006098">
    <property type="entry name" value="MMCoA_mutase_a_cat"/>
</dbReference>
<accession>A0ABT2IF82</accession>
<feature type="binding site" evidence="9">
    <location>
        <position position="750"/>
    </location>
    <ligand>
        <name>substrate</name>
    </ligand>
</feature>
<dbReference type="InterPro" id="IPR036724">
    <property type="entry name" value="Cobalamin-bd_sf"/>
</dbReference>
<keyword evidence="6 9" id="KW-0143">Chaperone</keyword>
<feature type="binding site" evidence="9">
    <location>
        <position position="995"/>
    </location>
    <ligand>
        <name>GTP</name>
        <dbReference type="ChEBI" id="CHEBI:37565"/>
    </ligand>
</feature>
<feature type="binding site" evidence="9">
    <location>
        <position position="248"/>
    </location>
    <ligand>
        <name>Mg(2+)</name>
        <dbReference type="ChEBI" id="CHEBI:18420"/>
        <label>1</label>
        <note>catalytic</note>
    </ligand>
</feature>
<feature type="binding site" evidence="9">
    <location>
        <position position="248"/>
    </location>
    <ligand>
        <name>Mg(2+)</name>
        <dbReference type="ChEBI" id="CHEBI:18420"/>
        <label>2</label>
    </ligand>
</feature>
<dbReference type="NCBIfam" id="TIGR00641">
    <property type="entry name" value="acid_CoA_mut_N"/>
    <property type="match status" value="1"/>
</dbReference>
<feature type="binding site" evidence="9">
    <location>
        <position position="878"/>
    </location>
    <ligand>
        <name>substrate</name>
    </ligand>
</feature>
<evidence type="ECO:0000256" key="1">
    <source>
        <dbReference type="ARBA" id="ARBA00001922"/>
    </source>
</evidence>
<feature type="domain" description="B12-binding" evidence="10">
    <location>
        <begin position="11"/>
        <end position="149"/>
    </location>
</feature>
<feature type="binding site" evidence="9">
    <location>
        <position position="296"/>
    </location>
    <ligand>
        <name>Mg(2+)</name>
        <dbReference type="ChEBI" id="CHEBI:18420"/>
        <label>2</label>
    </ligand>
</feature>
<dbReference type="SUPFAM" id="SSF52242">
    <property type="entry name" value="Cobalamin (vitamin B12)-binding domain"/>
    <property type="match status" value="1"/>
</dbReference>
<feature type="binding site" evidence="9">
    <location>
        <position position="600"/>
    </location>
    <ligand>
        <name>substrate</name>
    </ligand>
</feature>
<dbReference type="InterPro" id="IPR052040">
    <property type="entry name" value="GTPase/Isobutyryl-CoA_mutase"/>
</dbReference>
<feature type="binding site" evidence="9">
    <location>
        <position position="296"/>
    </location>
    <ligand>
        <name>Mg(2+)</name>
        <dbReference type="ChEBI" id="CHEBI:18420"/>
        <label>1</label>
        <note>catalytic</note>
    </ligand>
</feature>
<comment type="caution">
    <text evidence="11">The sequence shown here is derived from an EMBL/GenBank/DDBJ whole genome shotgun (WGS) entry which is preliminary data.</text>
</comment>
<dbReference type="PANTHER" id="PTHR43087:SF1">
    <property type="entry name" value="LAO_AO TRANSPORT SYSTEM ATPASE"/>
    <property type="match status" value="1"/>
</dbReference>
<dbReference type="Gene3D" id="3.40.50.300">
    <property type="entry name" value="P-loop containing nucleotide triphosphate hydrolases"/>
    <property type="match status" value="1"/>
</dbReference>
<feature type="binding site" evidence="9">
    <location>
        <begin position="206"/>
        <end position="211"/>
    </location>
    <ligand>
        <name>GTP</name>
        <dbReference type="ChEBI" id="CHEBI:37565"/>
    </ligand>
</feature>
<comment type="similarity">
    <text evidence="9">Belongs to the IcmF family.</text>
</comment>
<evidence type="ECO:0000256" key="8">
    <source>
        <dbReference type="ARBA" id="ARBA00023285"/>
    </source>
</evidence>
<dbReference type="Gene3D" id="3.40.50.280">
    <property type="entry name" value="Cobalamin-binding domain"/>
    <property type="match status" value="1"/>
</dbReference>
<evidence type="ECO:0000256" key="3">
    <source>
        <dbReference type="ARBA" id="ARBA00022741"/>
    </source>
</evidence>
<dbReference type="Pfam" id="PF01642">
    <property type="entry name" value="MM_CoA_mutase"/>
    <property type="match status" value="2"/>
</dbReference>
<feature type="binding site" evidence="9">
    <location>
        <position position="235"/>
    </location>
    <ligand>
        <name>Mg(2+)</name>
        <dbReference type="ChEBI" id="CHEBI:18420"/>
        <label>2</label>
    </ligand>
</feature>
<evidence type="ECO:0000259" key="10">
    <source>
        <dbReference type="PROSITE" id="PS51332"/>
    </source>
</evidence>
<dbReference type="InterPro" id="IPR033669">
    <property type="entry name" value="IcmF"/>
</dbReference>
<evidence type="ECO:0000256" key="7">
    <source>
        <dbReference type="ARBA" id="ARBA00023235"/>
    </source>
</evidence>
<keyword evidence="7 9" id="KW-0413">Isomerase</keyword>
<dbReference type="PROSITE" id="PS51332">
    <property type="entry name" value="B12_BINDING"/>
    <property type="match status" value="1"/>
</dbReference>
<comment type="subunit">
    <text evidence="9">Homodimer.</text>
</comment>
<dbReference type="EC" id="3.6.5.-" evidence="9"/>
<keyword evidence="4 9" id="KW-0378">Hydrolase</keyword>
<comment type="cofactor">
    <cofactor evidence="1 9">
        <name>adenosylcob(III)alamin</name>
        <dbReference type="ChEBI" id="CHEBI:18408"/>
    </cofactor>
</comment>
<dbReference type="InterPro" id="IPR006158">
    <property type="entry name" value="Cobalamin-bd"/>
</dbReference>
<comment type="caution">
    <text evidence="9">Lacks conserved residue(s) required for the propagation of feature annotation.</text>
</comment>
<evidence type="ECO:0000256" key="5">
    <source>
        <dbReference type="ARBA" id="ARBA00023134"/>
    </source>
</evidence>
<comment type="domain">
    <text evidence="9">Is composed of four functional domains: the N-terminal 5'-deoxyadenosylcobalamin binding region that is homologous to the small subunit of ICM (IcmB), a middle P-loop GTPase domain (MeaI) that likely acts as a chaperone for ICM, a structured linker region involved in dimer formation, and a C-terminal part that is homologous to the large substrate-binding subunit of ICM (IcmA).</text>
</comment>
<evidence type="ECO:0000256" key="6">
    <source>
        <dbReference type="ARBA" id="ARBA00023186"/>
    </source>
</evidence>
<evidence type="ECO:0000313" key="12">
    <source>
        <dbReference type="Proteomes" id="UP001142057"/>
    </source>
</evidence>
<comment type="function">
    <text evidence="9">Catalyzes the reversible interconversion of isobutyryl-CoA and n-butyryl-CoA, using radical chemistry. Also exhibits GTPase activity, associated with its G-protein domain (MeaI) that functions as a chaperone that assists cofactor delivery and proper holo-enzyme assembly.</text>
</comment>
<dbReference type="Pfam" id="PF02310">
    <property type="entry name" value="B12-binding"/>
    <property type="match status" value="1"/>
</dbReference>
<feature type="binding site" evidence="9">
    <location>
        <position position="883"/>
    </location>
    <ligand>
        <name>substrate</name>
    </ligand>
</feature>
<keyword evidence="5 9" id="KW-0342">GTP-binding</keyword>
<feature type="binding site" description="axial binding residue" evidence="9">
    <location>
        <position position="24"/>
    </location>
    <ligand>
        <name>adenosylcob(III)alamin</name>
        <dbReference type="ChEBI" id="CHEBI:18408"/>
    </ligand>
    <ligandPart>
        <name>Co</name>
        <dbReference type="ChEBI" id="CHEBI:27638"/>
    </ligandPart>
</feature>
<keyword evidence="12" id="KW-1185">Reference proteome</keyword>
<feature type="binding site" evidence="9">
    <location>
        <position position="251"/>
    </location>
    <ligand>
        <name>GTP</name>
        <dbReference type="ChEBI" id="CHEBI:37565"/>
    </ligand>
</feature>
<dbReference type="CDD" id="cd02071">
    <property type="entry name" value="MM_CoA_mut_B12_BD"/>
    <property type="match status" value="1"/>
</dbReference>
<feature type="binding site" evidence="9">
    <location>
        <position position="794"/>
    </location>
    <ligand>
        <name>substrate</name>
    </ligand>
</feature>
<sequence length="1115" mass="124867">METQKYTPTHKVRIVTAASLFDGHDAAINIMRRVIQGTGCEVIHLGHDKSAEEVVNTAIQEDANAIALTSYQGGHNEYFKYIYDLLREKNSPQIKIFGGGGGVILPEEIEDIMSYGIDRIYSPDDGRELGLQGMIDDLVKRSDFATGKEVTADDLDLISFENSTSIAKIISAVENFSDEKPELVKAIDEKSKDLNIPIIGITGTGGAGKSSLTDELVRRFLRSNTDKKIAIISIDPSKKKTGGALLGDRIRMNAINDPRVYMRSMATRENNVSVSPFIHSALNVLKLAHPDVIILETSGIGQSGSEVSDFADVSMYVMTPEYGASTQLEKIDMLDYADLVALNKSDKRGALDALQAVKKQFQRNHLLWESPLDDMPVYATKASQFNDHGTTELFNRLIEKVNEKFSALNLQGFVEQEITEEVTIIPPKRVRYLSEIVENNRQYDANVEKQAALARKMYHIEGVKSFLTNEVLDAEYQKAEKDLQQENIDFLKTWDDTKDAFKAEFYSYFVRGKEIKVETSTESLSHLRIPKISLPKYKDWGDLIKWKGQENLPGGFPYTAGIYPFKRTGEDPTRMFAGEGGPERTNRRFHYVSAEMDAKRLSTAFDSVTLYGQDPALPPDIYGKIGNAGVSIATLDDAKKLYSGFDLVNAMTSVSMTINGPAPMLLAFFMNAAIDQNVEKYIAENKLESKVEAVLKAKFDDRGLERPKYNGELPPSNNGLGLKLLGITGDEVIPAEAYAEIKAKTIATVRGTVQADILKEDQAQNTCIFSTEFALRLMGDVQEFFITEKVRNFYSVSISGYHIAEAGANPVSQLAFTLANGFTYVEYYLSRGMDINDFAPNLSFFFSNGIDPEYSVIGRVARRIWAKAMKLKYGADERSQMLKYHIQTSGRSLHAQEIDFNDIRTTLQALYAIYDNCNSLHTNAYDEAITTPTEQSVRRAMAIQLIINKELGLAKNENPLQGSFIIEELTDLVEEAVYTEFDRITERGGVLGAMETMYQRSKIQEESMHYEWLKHTGEYPIIGVNTFLGKDGSPTVRPGEVIRSTEEEKQVQIETLHNFQKSNEDKSEEALRKLQYAAINQQNLFAVMMDAVKYCSLGQITNALFEVGGKYRRNM</sequence>
<comment type="catalytic activity">
    <reaction evidence="9">
        <text>2-methylpropanoyl-CoA = butanoyl-CoA</text>
        <dbReference type="Rhea" id="RHEA:13141"/>
        <dbReference type="ChEBI" id="CHEBI:57338"/>
        <dbReference type="ChEBI" id="CHEBI:57371"/>
        <dbReference type="EC" id="5.4.99.13"/>
    </reaction>
</comment>
<evidence type="ECO:0000256" key="4">
    <source>
        <dbReference type="ARBA" id="ARBA00022801"/>
    </source>
</evidence>
<dbReference type="RefSeq" id="WP_259828416.1">
    <property type="nucleotide sequence ID" value="NZ_JANZQH010000003.1"/>
</dbReference>
<keyword evidence="3 9" id="KW-0547">Nucleotide-binding</keyword>